<proteinExistence type="predicted"/>
<dbReference type="OrthoDB" id="2971381at2"/>
<dbReference type="RefSeq" id="WP_124070737.1">
    <property type="nucleotide sequence ID" value="NZ_CBCRXF010000001.1"/>
</dbReference>
<feature type="compositionally biased region" description="Basic and acidic residues" evidence="1">
    <location>
        <begin position="57"/>
        <end position="66"/>
    </location>
</feature>
<reference evidence="2 3" key="1">
    <citation type="submission" date="2018-11" db="EMBL/GenBank/DDBJ databases">
        <authorList>
            <person name="Criscuolo A."/>
        </authorList>
    </citation>
    <scope>NUCLEOTIDE SEQUENCE [LARGE SCALE GENOMIC DNA]</scope>
    <source>
        <strain evidence="2">ATB-66</strain>
    </source>
</reference>
<accession>A0A3P5XEZ8</accession>
<feature type="region of interest" description="Disordered" evidence="1">
    <location>
        <begin position="1"/>
        <end position="66"/>
    </location>
</feature>
<dbReference type="Proteomes" id="UP000270468">
    <property type="component" value="Unassembled WGS sequence"/>
</dbReference>
<sequence length="66" mass="7357">MGRDDHKGSGNNSGSLPQTPKNQKIKPGRMKEEISMELAELGNLKPKHEPITPNGRKKSEQDKSYL</sequence>
<dbReference type="EMBL" id="UXAV01000042">
    <property type="protein sequence ID" value="VDC29458.1"/>
    <property type="molecule type" value="Genomic_DNA"/>
</dbReference>
<gene>
    <name evidence="2" type="ORF">FILTAD_02098</name>
</gene>
<evidence type="ECO:0000313" key="3">
    <source>
        <dbReference type="Proteomes" id="UP000270468"/>
    </source>
</evidence>
<feature type="compositionally biased region" description="Polar residues" evidence="1">
    <location>
        <begin position="9"/>
        <end position="22"/>
    </location>
</feature>
<keyword evidence="3" id="KW-1185">Reference proteome</keyword>
<name>A0A3P5XEZ8_9BACL</name>
<dbReference type="AlphaFoldDB" id="A0A3P5XEZ8"/>
<evidence type="ECO:0000256" key="1">
    <source>
        <dbReference type="SAM" id="MobiDB-lite"/>
    </source>
</evidence>
<protein>
    <submittedName>
        <fullName evidence="2">Uncharacterized protein</fullName>
    </submittedName>
</protein>
<evidence type="ECO:0000313" key="2">
    <source>
        <dbReference type="EMBL" id="VDC29458.1"/>
    </source>
</evidence>
<organism evidence="2 3">
    <name type="scientific">Filibacter tadaridae</name>
    <dbReference type="NCBI Taxonomy" id="2483811"/>
    <lineage>
        <taxon>Bacteria</taxon>
        <taxon>Bacillati</taxon>
        <taxon>Bacillota</taxon>
        <taxon>Bacilli</taxon>
        <taxon>Bacillales</taxon>
        <taxon>Caryophanaceae</taxon>
        <taxon>Filibacter</taxon>
    </lineage>
</organism>